<organism evidence="6 7">
    <name type="scientific">Mucilaginibacter angelicae</name>
    <dbReference type="NCBI Taxonomy" id="869718"/>
    <lineage>
        <taxon>Bacteria</taxon>
        <taxon>Pseudomonadati</taxon>
        <taxon>Bacteroidota</taxon>
        <taxon>Sphingobacteriia</taxon>
        <taxon>Sphingobacteriales</taxon>
        <taxon>Sphingobacteriaceae</taxon>
        <taxon>Mucilaginibacter</taxon>
    </lineage>
</organism>
<keyword evidence="3 5" id="KW-1133">Transmembrane helix</keyword>
<gene>
    <name evidence="6" type="ORF">ACFFGT_04065</name>
</gene>
<name>A0ABV6L0V4_9SPHI</name>
<evidence type="ECO:0000256" key="4">
    <source>
        <dbReference type="ARBA" id="ARBA00023136"/>
    </source>
</evidence>
<keyword evidence="7" id="KW-1185">Reference proteome</keyword>
<comment type="subcellular location">
    <subcellularLocation>
        <location evidence="1">Membrane</location>
        <topology evidence="1">Single-pass membrane protein</topology>
    </subcellularLocation>
</comment>
<evidence type="ECO:0000256" key="3">
    <source>
        <dbReference type="ARBA" id="ARBA00022989"/>
    </source>
</evidence>
<dbReference type="PRINTS" id="PR01490">
    <property type="entry name" value="RTXTOXIND"/>
</dbReference>
<dbReference type="RefSeq" id="WP_377021224.1">
    <property type="nucleotide sequence ID" value="NZ_JBHLTS010000007.1"/>
</dbReference>
<evidence type="ECO:0000256" key="2">
    <source>
        <dbReference type="ARBA" id="ARBA00022692"/>
    </source>
</evidence>
<accession>A0ABV6L0V4</accession>
<comment type="caution">
    <text evidence="6">The sequence shown here is derived from an EMBL/GenBank/DDBJ whole genome shotgun (WGS) entry which is preliminary data.</text>
</comment>
<dbReference type="InterPro" id="IPR050739">
    <property type="entry name" value="MFP"/>
</dbReference>
<keyword evidence="4 5" id="KW-0472">Membrane</keyword>
<evidence type="ECO:0000256" key="5">
    <source>
        <dbReference type="SAM" id="Phobius"/>
    </source>
</evidence>
<evidence type="ECO:0000313" key="6">
    <source>
        <dbReference type="EMBL" id="MFC0513356.1"/>
    </source>
</evidence>
<evidence type="ECO:0000313" key="7">
    <source>
        <dbReference type="Proteomes" id="UP001589828"/>
    </source>
</evidence>
<dbReference type="Proteomes" id="UP001589828">
    <property type="component" value="Unassembled WGS sequence"/>
</dbReference>
<dbReference type="EMBL" id="JBHLTS010000007">
    <property type="protein sequence ID" value="MFC0513356.1"/>
    <property type="molecule type" value="Genomic_DNA"/>
</dbReference>
<evidence type="ECO:0000256" key="1">
    <source>
        <dbReference type="ARBA" id="ARBA00004167"/>
    </source>
</evidence>
<reference evidence="6 7" key="1">
    <citation type="submission" date="2024-09" db="EMBL/GenBank/DDBJ databases">
        <authorList>
            <person name="Sun Q."/>
            <person name="Mori K."/>
        </authorList>
    </citation>
    <scope>NUCLEOTIDE SEQUENCE [LARGE SCALE GENOMIC DNA]</scope>
    <source>
        <strain evidence="6 7">NCAIM B.02415</strain>
    </source>
</reference>
<sequence>MEKLNIDKSIEVLDVQKYHGREKTEEIQDIIERMPTKFGIQVLLIVGLIFSLMIFFGWFIRYPDIKKGNITINSPLAPIRLVAGSSGRIKLNYSTLHPDVKGGEVIAYIKNATSFDTLLKIKKLLIRYNPTSDNTDILNQLPSKIPLGELTTTYYNFYSSVHQLATFVKDQLYDKQITNLKKLHSDQETGVKNSSEKVDISKNNLEFTKKFLHRDSVLYAGKVATEYELDKSRVQYLNSRTVLASARAEQIEAGKQAQQTLGNIREMEIQKEEKRKELKVAVLSSYNELIESISLWEQKYVLISPFDGKVQSLQFWTDDQFVQAQEPILTVIPKTQEPYGQIFLPAIGAGKVKVGQEVIVKLDDFPYNEYGSIKGVIKSISLTTNTEKTQQGNIEAYLLTLKFPKGLRTNYGKIIPFRHEIKGVAEIITNDRRLIGRLFGDLSYSLKQ</sequence>
<dbReference type="PANTHER" id="PTHR30386:SF26">
    <property type="entry name" value="TRANSPORT PROTEIN COMB"/>
    <property type="match status" value="1"/>
</dbReference>
<keyword evidence="2 5" id="KW-0812">Transmembrane</keyword>
<protein>
    <submittedName>
        <fullName evidence="6">HlyD family secretion protein</fullName>
    </submittedName>
</protein>
<dbReference type="PANTHER" id="PTHR30386">
    <property type="entry name" value="MEMBRANE FUSION SUBUNIT OF EMRAB-TOLC MULTIDRUG EFFLUX PUMP"/>
    <property type="match status" value="1"/>
</dbReference>
<feature type="transmembrane region" description="Helical" evidence="5">
    <location>
        <begin position="38"/>
        <end position="60"/>
    </location>
</feature>
<dbReference type="Gene3D" id="2.40.30.170">
    <property type="match status" value="1"/>
</dbReference>
<proteinExistence type="predicted"/>